<reference evidence="10 11" key="1">
    <citation type="submission" date="2018-01" db="EMBL/GenBank/DDBJ databases">
        <title>Genome sequence of a Cantenovulum-like bacteria.</title>
        <authorList>
            <person name="Tan W.R."/>
            <person name="Lau N.-S."/>
            <person name="Go F."/>
            <person name="Amirul A.-A.A."/>
        </authorList>
    </citation>
    <scope>NUCLEOTIDE SEQUENCE [LARGE SCALE GENOMIC DNA]</scope>
    <source>
        <strain evidence="10 11">CCB-QB4</strain>
    </source>
</reference>
<dbReference type="PANTHER" id="PTHR30462">
    <property type="entry name" value="INTERMEMBRANE TRANSPORT PROTEIN PQIB-RELATED"/>
    <property type="match status" value="1"/>
</dbReference>
<dbReference type="Pfam" id="PF02470">
    <property type="entry name" value="MlaD"/>
    <property type="match status" value="2"/>
</dbReference>
<evidence type="ECO:0000256" key="2">
    <source>
        <dbReference type="ARBA" id="ARBA00022475"/>
    </source>
</evidence>
<accession>A0A2S0VP29</accession>
<evidence type="ECO:0000256" key="6">
    <source>
        <dbReference type="ARBA" id="ARBA00023136"/>
    </source>
</evidence>
<dbReference type="PANTHER" id="PTHR30462:SF2">
    <property type="entry name" value="INTERMEMBRANE TRANSPORT PROTEIN PQIB"/>
    <property type="match status" value="1"/>
</dbReference>
<feature type="transmembrane region" description="Helical" evidence="8">
    <location>
        <begin position="21"/>
        <end position="42"/>
    </location>
</feature>
<evidence type="ECO:0000256" key="3">
    <source>
        <dbReference type="ARBA" id="ARBA00022519"/>
    </source>
</evidence>
<dbReference type="InterPro" id="IPR051800">
    <property type="entry name" value="PqiA-PqiB_transport"/>
</dbReference>
<keyword evidence="7" id="KW-0175">Coiled coil</keyword>
<keyword evidence="4 8" id="KW-0812">Transmembrane</keyword>
<comment type="subcellular location">
    <subcellularLocation>
        <location evidence="1">Cell inner membrane</location>
    </subcellularLocation>
</comment>
<evidence type="ECO:0000256" key="4">
    <source>
        <dbReference type="ARBA" id="ARBA00022692"/>
    </source>
</evidence>
<feature type="domain" description="Mce/MlaD" evidence="9">
    <location>
        <begin position="45"/>
        <end position="136"/>
    </location>
</feature>
<dbReference type="GO" id="GO:0005886">
    <property type="term" value="C:plasma membrane"/>
    <property type="evidence" value="ECO:0007669"/>
    <property type="project" value="UniProtKB-SubCell"/>
</dbReference>
<organism evidence="10 11">
    <name type="scientific">Saccharobesus litoralis</name>
    <dbReference type="NCBI Taxonomy" id="2172099"/>
    <lineage>
        <taxon>Bacteria</taxon>
        <taxon>Pseudomonadati</taxon>
        <taxon>Pseudomonadota</taxon>
        <taxon>Gammaproteobacteria</taxon>
        <taxon>Alteromonadales</taxon>
        <taxon>Alteromonadaceae</taxon>
        <taxon>Saccharobesus</taxon>
    </lineage>
</organism>
<evidence type="ECO:0000256" key="7">
    <source>
        <dbReference type="SAM" id="Coils"/>
    </source>
</evidence>
<dbReference type="Proteomes" id="UP000244441">
    <property type="component" value="Chromosome"/>
</dbReference>
<keyword evidence="5 8" id="KW-1133">Transmembrane helix</keyword>
<protein>
    <submittedName>
        <fullName evidence="10">Intermembrane transport protein PqiB</fullName>
    </submittedName>
</protein>
<dbReference type="NCBIfam" id="NF008070">
    <property type="entry name" value="PRK10807.1"/>
    <property type="match status" value="1"/>
</dbReference>
<feature type="coiled-coil region" evidence="7">
    <location>
        <begin position="502"/>
        <end position="529"/>
    </location>
</feature>
<dbReference type="EMBL" id="CP026604">
    <property type="protein sequence ID" value="AWB65942.1"/>
    <property type="molecule type" value="Genomic_DNA"/>
</dbReference>
<dbReference type="InterPro" id="IPR003399">
    <property type="entry name" value="Mce/MlaD"/>
</dbReference>
<dbReference type="AlphaFoldDB" id="A0A2S0VP29"/>
<keyword evidence="6 8" id="KW-0472">Membrane</keyword>
<keyword evidence="2" id="KW-1003">Cell membrane</keyword>
<feature type="domain" description="Mce/MlaD" evidence="9">
    <location>
        <begin position="288"/>
        <end position="393"/>
    </location>
</feature>
<evidence type="ECO:0000256" key="5">
    <source>
        <dbReference type="ARBA" id="ARBA00022989"/>
    </source>
</evidence>
<evidence type="ECO:0000313" key="11">
    <source>
        <dbReference type="Proteomes" id="UP000244441"/>
    </source>
</evidence>
<evidence type="ECO:0000313" key="10">
    <source>
        <dbReference type="EMBL" id="AWB65942.1"/>
    </source>
</evidence>
<name>A0A2S0VP29_9ALTE</name>
<dbReference type="KEGG" id="cate:C2869_05565"/>
<evidence type="ECO:0000256" key="8">
    <source>
        <dbReference type="SAM" id="Phobius"/>
    </source>
</evidence>
<evidence type="ECO:0000259" key="9">
    <source>
        <dbReference type="Pfam" id="PF02470"/>
    </source>
</evidence>
<gene>
    <name evidence="10" type="ORF">C2869_05565</name>
</gene>
<proteinExistence type="predicted"/>
<keyword evidence="11" id="KW-1185">Reference proteome</keyword>
<keyword evidence="3" id="KW-0997">Cell inner membrane</keyword>
<sequence length="549" mass="60089">MRSVALNSVAAVVKTRPKLSSIWFIPLVALIASAWIVTQYYLDRGPEIKITFTTAEGIEAGKTKIRALNVEVGVVERVELNSNLENVVIYARIKPDAANLLRQDTQFWVEKPRVGSRGISGLSTLLSGAYIELEPGKGYPGKTKFIGLNNRPLTPGTQKGLNVFLISDATSSLAEGAPVLYHGFRVGQITHLEVLSSGKLRASAFINEPYNRLVTSTSRFFNASGFSFRLTPEGMDFESESISSLLSGGVAFDVPQGINMGTMVKDGSEFNLYAGEKHIHLHPYQYTNEYLLLFDASTRGLQEGAPVEYRGIPVGTVAAISLDLVPRSVHNQQNVPQVPVLIRIDAGRIVGEDSPQGQQKLQARFNEYVAQGMRAALKNASIVTGQRIITLDFYPEVPAGQMSQLAGHQVMPTISDDIDRVISRVGIFVDKLNQLPLTETLVSAQTTLSQVNKVLIDADELVRTGNSLLSQPEWQNMPQELTATIQELQVTLAGFQPDSAFYQDLQQTLQQAKQTLESIERVGHALNSQPSSIIFSEPRQADIQPGATK</sequence>
<evidence type="ECO:0000256" key="1">
    <source>
        <dbReference type="ARBA" id="ARBA00004533"/>
    </source>
</evidence>